<protein>
    <submittedName>
        <fullName evidence="3">Transposase</fullName>
    </submittedName>
</protein>
<sequence>GYQKKNLKLEHREWTCPECGTKHHRDINAAKNILTEGIRIIS</sequence>
<name>A0A8T3VK87_9EURY</name>
<evidence type="ECO:0000313" key="4">
    <source>
        <dbReference type="EMBL" id="MBE6505906.1"/>
    </source>
</evidence>
<dbReference type="InterPro" id="IPR010095">
    <property type="entry name" value="Cas12f1-like_TNB"/>
</dbReference>
<evidence type="ECO:0000259" key="2">
    <source>
        <dbReference type="Pfam" id="PF07282"/>
    </source>
</evidence>
<evidence type="ECO:0000256" key="1">
    <source>
        <dbReference type="ARBA" id="ARBA00023125"/>
    </source>
</evidence>
<feature type="domain" description="Cas12f1-like TNB" evidence="2">
    <location>
        <begin position="10"/>
        <end position="33"/>
    </location>
</feature>
<evidence type="ECO:0000313" key="5">
    <source>
        <dbReference type="Proteomes" id="UP000762703"/>
    </source>
</evidence>
<proteinExistence type="predicted"/>
<dbReference type="EMBL" id="SUTE01000042">
    <property type="protein sequence ID" value="MBE6505181.1"/>
    <property type="molecule type" value="Genomic_DNA"/>
</dbReference>
<accession>A0A8T3VK87</accession>
<dbReference type="AlphaFoldDB" id="A0A8T3VK87"/>
<keyword evidence="1" id="KW-0238">DNA-binding</keyword>
<organism evidence="3 5">
    <name type="scientific">Methanobrevibacter millerae</name>
    <dbReference type="NCBI Taxonomy" id="230361"/>
    <lineage>
        <taxon>Archaea</taxon>
        <taxon>Methanobacteriati</taxon>
        <taxon>Methanobacteriota</taxon>
        <taxon>Methanomada group</taxon>
        <taxon>Methanobacteria</taxon>
        <taxon>Methanobacteriales</taxon>
        <taxon>Methanobacteriaceae</taxon>
        <taxon>Methanobrevibacter</taxon>
    </lineage>
</organism>
<dbReference type="Proteomes" id="UP000762703">
    <property type="component" value="Unassembled WGS sequence"/>
</dbReference>
<feature type="non-terminal residue" evidence="3">
    <location>
        <position position="1"/>
    </location>
</feature>
<evidence type="ECO:0000313" key="3">
    <source>
        <dbReference type="EMBL" id="MBE6505181.1"/>
    </source>
</evidence>
<dbReference type="RefSeq" id="WP_369693499.1">
    <property type="nucleotide sequence ID" value="NZ_SUTE01000042.1"/>
</dbReference>
<comment type="caution">
    <text evidence="3">The sequence shown here is derived from an EMBL/GenBank/DDBJ whole genome shotgun (WGS) entry which is preliminary data.</text>
</comment>
<dbReference type="Pfam" id="PF07282">
    <property type="entry name" value="Cas12f1-like_TNB"/>
    <property type="match status" value="1"/>
</dbReference>
<dbReference type="GO" id="GO:0003677">
    <property type="term" value="F:DNA binding"/>
    <property type="evidence" value="ECO:0007669"/>
    <property type="project" value="UniProtKB-KW"/>
</dbReference>
<gene>
    <name evidence="3" type="ORF">E7Z73_05485</name>
    <name evidence="4" type="ORF">E7Z73_09285</name>
</gene>
<dbReference type="EMBL" id="SUTE01000076">
    <property type="protein sequence ID" value="MBE6505906.1"/>
    <property type="molecule type" value="Genomic_DNA"/>
</dbReference>
<reference evidence="3" key="1">
    <citation type="submission" date="2019-04" db="EMBL/GenBank/DDBJ databases">
        <title>Evolution of Biomass-Degrading Anaerobic Consortia Revealed by Metagenomics.</title>
        <authorList>
            <person name="Peng X."/>
        </authorList>
    </citation>
    <scope>NUCLEOTIDE SEQUENCE</scope>
    <source>
        <strain evidence="3">SIG12</strain>
    </source>
</reference>